<organism evidence="1 2">
    <name type="scientific">Pectinatus brassicae</name>
    <dbReference type="NCBI Taxonomy" id="862415"/>
    <lineage>
        <taxon>Bacteria</taxon>
        <taxon>Bacillati</taxon>
        <taxon>Bacillota</taxon>
        <taxon>Negativicutes</taxon>
        <taxon>Selenomonadales</taxon>
        <taxon>Selenomonadaceae</taxon>
        <taxon>Pectinatus</taxon>
    </lineage>
</organism>
<accession>A0A840UX39</accession>
<dbReference type="AlphaFoldDB" id="A0A840UX39"/>
<sequence length="57" mass="6145">MNSSILAALCHILPVLSELFQGTIGFLVADCCCSPFLSLPCPRHLPKPAPMFCRITA</sequence>
<gene>
    <name evidence="1" type="ORF">HNR32_002595</name>
</gene>
<dbReference type="Proteomes" id="UP000559117">
    <property type="component" value="Unassembled WGS sequence"/>
</dbReference>
<keyword evidence="2" id="KW-1185">Reference proteome</keyword>
<reference evidence="1 2" key="1">
    <citation type="submission" date="2020-08" db="EMBL/GenBank/DDBJ databases">
        <title>Genomic Encyclopedia of Type Strains, Phase IV (KMG-IV): sequencing the most valuable type-strain genomes for metagenomic binning, comparative biology and taxonomic classification.</title>
        <authorList>
            <person name="Goeker M."/>
        </authorList>
    </citation>
    <scope>NUCLEOTIDE SEQUENCE [LARGE SCALE GENOMIC DNA]</scope>
    <source>
        <strain evidence="1 2">DSM 24661</strain>
    </source>
</reference>
<evidence type="ECO:0000313" key="1">
    <source>
        <dbReference type="EMBL" id="MBB5337433.1"/>
    </source>
</evidence>
<name>A0A840UX39_9FIRM</name>
<dbReference type="EMBL" id="JACHFH010000049">
    <property type="protein sequence ID" value="MBB5337433.1"/>
    <property type="molecule type" value="Genomic_DNA"/>
</dbReference>
<comment type="caution">
    <text evidence="1">The sequence shown here is derived from an EMBL/GenBank/DDBJ whole genome shotgun (WGS) entry which is preliminary data.</text>
</comment>
<evidence type="ECO:0000313" key="2">
    <source>
        <dbReference type="Proteomes" id="UP000559117"/>
    </source>
</evidence>
<protein>
    <submittedName>
        <fullName evidence="1">Uncharacterized protein</fullName>
    </submittedName>
</protein>
<proteinExistence type="predicted"/>
<dbReference type="RefSeq" id="WP_183863239.1">
    <property type="nucleotide sequence ID" value="NZ_JACHFH010000049.1"/>
</dbReference>